<dbReference type="EMBL" id="ML769395">
    <property type="protein sequence ID" value="KAE9407500.1"/>
    <property type="molecule type" value="Genomic_DNA"/>
</dbReference>
<keyword evidence="3" id="KW-0808">Transferase</keyword>
<evidence type="ECO:0000256" key="4">
    <source>
        <dbReference type="ARBA" id="ARBA00022723"/>
    </source>
</evidence>
<dbReference type="Gene3D" id="3.30.40.10">
    <property type="entry name" value="Zinc/RING finger domain, C3HC4 (zinc finger)"/>
    <property type="match status" value="1"/>
</dbReference>
<feature type="domain" description="RING-type" evidence="11">
    <location>
        <begin position="159"/>
        <end position="354"/>
    </location>
</feature>
<evidence type="ECO:0000313" key="13">
    <source>
        <dbReference type="Proteomes" id="UP000799118"/>
    </source>
</evidence>
<accession>A0A6A4IBX2</accession>
<dbReference type="GO" id="GO:0061630">
    <property type="term" value="F:ubiquitin protein ligase activity"/>
    <property type="evidence" value="ECO:0007669"/>
    <property type="project" value="UniProtKB-EC"/>
</dbReference>
<evidence type="ECO:0000313" key="12">
    <source>
        <dbReference type="EMBL" id="KAE9407500.1"/>
    </source>
</evidence>
<dbReference type="CDD" id="cd22584">
    <property type="entry name" value="Rcat_RBR_unk"/>
    <property type="match status" value="1"/>
</dbReference>
<evidence type="ECO:0000256" key="9">
    <source>
        <dbReference type="PROSITE-ProRule" id="PRU00175"/>
    </source>
</evidence>
<dbReference type="InterPro" id="IPR044066">
    <property type="entry name" value="TRIAD_supradom"/>
</dbReference>
<sequence length="443" mass="49560">MAHDPGEYLTSLVIAQLTLDDILDITSSRKGKARNDAPLTDEEQAFRLFEQETVATVQSLRLALSLQGAIDGDLDVIDRLSIVEAGAVDDHRYAEALSHGRTLPEKSDAQRALEDPALYSKTYVTSGIGTQRENNEENVVAQVGISSSPNPRAGGSRPFRVECVICGENVRSSTTFLAPCGDSYCLDCLRSLVEACISDESLFPLRCCSQSLPVPEVLPMLTEKLRRQFNTKSREFGTLATHRVYCANPTCSHFLGSSEIASKAGANTMHCSQCFTSTCALCKQRSHPNERCSENKALIALKALAAEQHWQTCPQCKAIIELKHGCYHMTCTCRMQFCYLCAVPWKNCQCPQWEEIRLLDTAALRVEREVGVAARVAEPAVFERRVQERVQQLRYNHDCFPHRWRHYQGGGTCEECGHFLPLFLKGCRDCHIMVCVRCMRNRL</sequence>
<evidence type="ECO:0000259" key="11">
    <source>
        <dbReference type="PROSITE" id="PS51873"/>
    </source>
</evidence>
<feature type="domain" description="RING-type" evidence="10">
    <location>
        <begin position="163"/>
        <end position="200"/>
    </location>
</feature>
<dbReference type="AlphaFoldDB" id="A0A6A4IBX2"/>
<dbReference type="InterPro" id="IPR013083">
    <property type="entry name" value="Znf_RING/FYVE/PHD"/>
</dbReference>
<dbReference type="OrthoDB" id="9977870at2759"/>
<comment type="catalytic activity">
    <reaction evidence="1">
        <text>[E2 ubiquitin-conjugating enzyme]-S-ubiquitinyl-L-cysteine + [acceptor protein]-L-lysine = [E2 ubiquitin-conjugating enzyme]-L-cysteine + [acceptor protein]-N(6)-ubiquitinyl-L-lysine.</text>
        <dbReference type="EC" id="2.3.2.31"/>
    </reaction>
</comment>
<proteinExistence type="predicted"/>
<evidence type="ECO:0000256" key="5">
    <source>
        <dbReference type="ARBA" id="ARBA00022737"/>
    </source>
</evidence>
<dbReference type="Pfam" id="PF01485">
    <property type="entry name" value="IBR"/>
    <property type="match status" value="2"/>
</dbReference>
<dbReference type="GO" id="GO:0008270">
    <property type="term" value="F:zinc ion binding"/>
    <property type="evidence" value="ECO:0007669"/>
    <property type="project" value="UniProtKB-KW"/>
</dbReference>
<protein>
    <recommendedName>
        <fullName evidence="2">RBR-type E3 ubiquitin transferase</fullName>
        <ecNumber evidence="2">2.3.2.31</ecNumber>
    </recommendedName>
</protein>
<dbReference type="PROSITE" id="PS50089">
    <property type="entry name" value="ZF_RING_2"/>
    <property type="match status" value="1"/>
</dbReference>
<dbReference type="Proteomes" id="UP000799118">
    <property type="component" value="Unassembled WGS sequence"/>
</dbReference>
<dbReference type="PANTHER" id="PTHR11685">
    <property type="entry name" value="RBR FAMILY RING FINGER AND IBR DOMAIN-CONTAINING"/>
    <property type="match status" value="1"/>
</dbReference>
<dbReference type="InterPro" id="IPR001841">
    <property type="entry name" value="Znf_RING"/>
</dbReference>
<evidence type="ECO:0000256" key="7">
    <source>
        <dbReference type="ARBA" id="ARBA00022786"/>
    </source>
</evidence>
<dbReference type="PROSITE" id="PS51873">
    <property type="entry name" value="TRIAD"/>
    <property type="match status" value="1"/>
</dbReference>
<keyword evidence="13" id="KW-1185">Reference proteome</keyword>
<dbReference type="CDD" id="cd20335">
    <property type="entry name" value="BRcat_RBR"/>
    <property type="match status" value="1"/>
</dbReference>
<dbReference type="InterPro" id="IPR002867">
    <property type="entry name" value="IBR_dom"/>
</dbReference>
<keyword evidence="4" id="KW-0479">Metal-binding</keyword>
<dbReference type="EC" id="2.3.2.31" evidence="2"/>
<evidence type="ECO:0000256" key="6">
    <source>
        <dbReference type="ARBA" id="ARBA00022771"/>
    </source>
</evidence>
<gene>
    <name evidence="12" type="ORF">BT96DRAFT_1039599</name>
</gene>
<keyword evidence="6 9" id="KW-0863">Zinc-finger</keyword>
<evidence type="ECO:0000256" key="1">
    <source>
        <dbReference type="ARBA" id="ARBA00001798"/>
    </source>
</evidence>
<dbReference type="SMART" id="SM00647">
    <property type="entry name" value="IBR"/>
    <property type="match status" value="2"/>
</dbReference>
<keyword evidence="8" id="KW-0862">Zinc</keyword>
<organism evidence="12 13">
    <name type="scientific">Gymnopus androsaceus JB14</name>
    <dbReference type="NCBI Taxonomy" id="1447944"/>
    <lineage>
        <taxon>Eukaryota</taxon>
        <taxon>Fungi</taxon>
        <taxon>Dikarya</taxon>
        <taxon>Basidiomycota</taxon>
        <taxon>Agaricomycotina</taxon>
        <taxon>Agaricomycetes</taxon>
        <taxon>Agaricomycetidae</taxon>
        <taxon>Agaricales</taxon>
        <taxon>Marasmiineae</taxon>
        <taxon>Omphalotaceae</taxon>
        <taxon>Gymnopus</taxon>
    </lineage>
</organism>
<evidence type="ECO:0000256" key="2">
    <source>
        <dbReference type="ARBA" id="ARBA00012251"/>
    </source>
</evidence>
<evidence type="ECO:0000256" key="3">
    <source>
        <dbReference type="ARBA" id="ARBA00022679"/>
    </source>
</evidence>
<evidence type="ECO:0000259" key="10">
    <source>
        <dbReference type="PROSITE" id="PS50089"/>
    </source>
</evidence>
<dbReference type="GO" id="GO:0016567">
    <property type="term" value="P:protein ubiquitination"/>
    <property type="evidence" value="ECO:0007669"/>
    <property type="project" value="InterPro"/>
</dbReference>
<keyword evidence="5" id="KW-0677">Repeat</keyword>
<evidence type="ECO:0000256" key="8">
    <source>
        <dbReference type="ARBA" id="ARBA00022833"/>
    </source>
</evidence>
<reference evidence="12" key="1">
    <citation type="journal article" date="2019" name="Environ. Microbiol.">
        <title>Fungal ecological strategies reflected in gene transcription - a case study of two litter decomposers.</title>
        <authorList>
            <person name="Barbi F."/>
            <person name="Kohler A."/>
            <person name="Barry K."/>
            <person name="Baskaran P."/>
            <person name="Daum C."/>
            <person name="Fauchery L."/>
            <person name="Ihrmark K."/>
            <person name="Kuo A."/>
            <person name="LaButti K."/>
            <person name="Lipzen A."/>
            <person name="Morin E."/>
            <person name="Grigoriev I.V."/>
            <person name="Henrissat B."/>
            <person name="Lindahl B."/>
            <person name="Martin F."/>
        </authorList>
    </citation>
    <scope>NUCLEOTIDE SEQUENCE</scope>
    <source>
        <strain evidence="12">JB14</strain>
    </source>
</reference>
<dbReference type="SUPFAM" id="SSF57850">
    <property type="entry name" value="RING/U-box"/>
    <property type="match status" value="3"/>
</dbReference>
<dbReference type="InterPro" id="IPR031127">
    <property type="entry name" value="E3_UB_ligase_RBR"/>
</dbReference>
<dbReference type="Gene3D" id="1.20.120.1750">
    <property type="match status" value="1"/>
</dbReference>
<keyword evidence="7" id="KW-0833">Ubl conjugation pathway</keyword>
<name>A0A6A4IBX2_9AGAR</name>